<dbReference type="GO" id="GO:0046872">
    <property type="term" value="F:metal ion binding"/>
    <property type="evidence" value="ECO:0007669"/>
    <property type="project" value="InterPro"/>
</dbReference>
<accession>A0A7C9UXS5</accession>
<reference evidence="2 3" key="1">
    <citation type="submission" date="2020-02" db="EMBL/GenBank/DDBJ databases">
        <authorList>
            <person name="Dziuba M."/>
            <person name="Kuznetsov B."/>
            <person name="Mardanov A."/>
            <person name="Ravin N."/>
            <person name="Grouzdev D."/>
        </authorList>
    </citation>
    <scope>NUCLEOTIDE SEQUENCE [LARGE SCALE GENOMIC DNA]</scope>
    <source>
        <strain evidence="2 3">SpK</strain>
    </source>
</reference>
<comment type="caution">
    <text evidence="2">The sequence shown here is derived from an EMBL/GenBank/DDBJ whole genome shotgun (WGS) entry which is preliminary data.</text>
</comment>
<evidence type="ECO:0000313" key="3">
    <source>
        <dbReference type="Proteomes" id="UP000480684"/>
    </source>
</evidence>
<sequence>MVRLKGKAARDSARQDLMRAVRVRHRAPGHVRFDLPSELCAPAAAGMVEHALRQVDGVYRVVVFVGAGKLSIRWAEEVCSLAEVVRTLSSVVAAIADGAVPPASVAVPAKMPAGTRVAGTGLAARVRNWAPVARLRARYDDLKAKAQVLNQIMAIKTGGKVNLPFDAKDWAIHFANDLVVYYLIRVHWDRIMRQWLPSPWTYRYQWATVVYLVFLLVRFRKAKK</sequence>
<dbReference type="AlphaFoldDB" id="A0A7C9UXS5"/>
<dbReference type="InterPro" id="IPR036163">
    <property type="entry name" value="HMA_dom_sf"/>
</dbReference>
<keyword evidence="1" id="KW-1133">Transmembrane helix</keyword>
<dbReference type="EMBL" id="JAAIYP010000027">
    <property type="protein sequence ID" value="NFV79375.1"/>
    <property type="molecule type" value="Genomic_DNA"/>
</dbReference>
<protein>
    <submittedName>
        <fullName evidence="2">Uncharacterized protein</fullName>
    </submittedName>
</protein>
<name>A0A7C9UXS5_9PROT</name>
<organism evidence="2 3">
    <name type="scientific">Magnetospirillum aberrantis SpK</name>
    <dbReference type="NCBI Taxonomy" id="908842"/>
    <lineage>
        <taxon>Bacteria</taxon>
        <taxon>Pseudomonadati</taxon>
        <taxon>Pseudomonadota</taxon>
        <taxon>Alphaproteobacteria</taxon>
        <taxon>Rhodospirillales</taxon>
        <taxon>Rhodospirillaceae</taxon>
        <taxon>Magnetospirillum</taxon>
    </lineage>
</organism>
<proteinExistence type="predicted"/>
<feature type="transmembrane region" description="Helical" evidence="1">
    <location>
        <begin position="200"/>
        <end position="219"/>
    </location>
</feature>
<keyword evidence="1" id="KW-0472">Membrane</keyword>
<evidence type="ECO:0000256" key="1">
    <source>
        <dbReference type="SAM" id="Phobius"/>
    </source>
</evidence>
<evidence type="ECO:0000313" key="2">
    <source>
        <dbReference type="EMBL" id="NFV79375.1"/>
    </source>
</evidence>
<dbReference type="SUPFAM" id="SSF55008">
    <property type="entry name" value="HMA, heavy metal-associated domain"/>
    <property type="match status" value="1"/>
</dbReference>
<keyword evidence="3" id="KW-1185">Reference proteome</keyword>
<keyword evidence="1" id="KW-0812">Transmembrane</keyword>
<gene>
    <name evidence="2" type="ORF">G4223_04535</name>
</gene>
<dbReference type="Proteomes" id="UP000480684">
    <property type="component" value="Unassembled WGS sequence"/>
</dbReference>